<dbReference type="PANTHER" id="PTHR34819">
    <property type="entry name" value="LARGE CYSTEINE-RICH PERIPLASMIC PROTEIN OMCB"/>
    <property type="match status" value="1"/>
</dbReference>
<dbReference type="Pfam" id="PF17210">
    <property type="entry name" value="SdrD_B"/>
    <property type="match status" value="1"/>
</dbReference>
<reference evidence="7 8" key="1">
    <citation type="submission" date="2023-12" db="EMBL/GenBank/DDBJ databases">
        <title>Stenotrophomonas guangdongensis sp. nov., isolated from wilted pepper plants (Capsicum annuum).</title>
        <authorList>
            <person name="Qiu M."/>
            <person name="Li Y."/>
            <person name="Liu Q."/>
            <person name="Zhang X."/>
            <person name="Huang Y."/>
            <person name="Guo R."/>
            <person name="Hu M."/>
            <person name="Zhou J."/>
            <person name="Zhou X."/>
        </authorList>
    </citation>
    <scope>NUCLEOTIDE SEQUENCE [LARGE SCALE GENOMIC DNA]</scope>
    <source>
        <strain evidence="7 8">MH1</strain>
    </source>
</reference>
<dbReference type="InterPro" id="IPR051172">
    <property type="entry name" value="Chlamydia_OmcB"/>
</dbReference>
<keyword evidence="3" id="KW-0732">Signal</keyword>
<feature type="region of interest" description="Disordered" evidence="4">
    <location>
        <begin position="987"/>
        <end position="1017"/>
    </location>
</feature>
<gene>
    <name evidence="7" type="ORF">VA603_11900</name>
</gene>
<feature type="non-terminal residue" evidence="7">
    <location>
        <position position="1"/>
    </location>
</feature>
<feature type="non-terminal residue" evidence="7">
    <location>
        <position position="1110"/>
    </location>
</feature>
<feature type="domain" description="SD-repeat containing protein B" evidence="6">
    <location>
        <begin position="1028"/>
        <end position="1105"/>
    </location>
</feature>
<evidence type="ECO:0000256" key="4">
    <source>
        <dbReference type="SAM" id="MobiDB-lite"/>
    </source>
</evidence>
<feature type="domain" description="DUF11" evidence="5">
    <location>
        <begin position="853"/>
        <end position="997"/>
    </location>
</feature>
<dbReference type="InterPro" id="IPR013783">
    <property type="entry name" value="Ig-like_fold"/>
</dbReference>
<dbReference type="InterPro" id="IPR033764">
    <property type="entry name" value="Sdr_B"/>
</dbReference>
<dbReference type="InterPro" id="IPR047589">
    <property type="entry name" value="DUF11_rpt"/>
</dbReference>
<evidence type="ECO:0000256" key="3">
    <source>
        <dbReference type="ARBA" id="ARBA00022729"/>
    </source>
</evidence>
<evidence type="ECO:0000259" key="6">
    <source>
        <dbReference type="Pfam" id="PF17210"/>
    </source>
</evidence>
<dbReference type="NCBIfam" id="TIGR01451">
    <property type="entry name" value="B_ant_repeat"/>
    <property type="match status" value="3"/>
</dbReference>
<comment type="subcellular location">
    <subcellularLocation>
        <location evidence="1">Secreted</location>
    </subcellularLocation>
</comment>
<dbReference type="InterPro" id="IPR001434">
    <property type="entry name" value="OmcB-like_DUF11"/>
</dbReference>
<accession>A0ABU5V4G2</accession>
<evidence type="ECO:0000259" key="5">
    <source>
        <dbReference type="Pfam" id="PF01345"/>
    </source>
</evidence>
<proteinExistence type="predicted"/>
<dbReference type="Gene3D" id="2.60.40.10">
    <property type="entry name" value="Immunoglobulins"/>
    <property type="match status" value="1"/>
</dbReference>
<protein>
    <submittedName>
        <fullName evidence="7">SdrD B-like domain-containing protein</fullName>
    </submittedName>
</protein>
<dbReference type="Proteomes" id="UP001301653">
    <property type="component" value="Unassembled WGS sequence"/>
</dbReference>
<sequence>TIATANDNYFDADPNDNSDSASYNIVLGTDIEALVSFPSQPLEVGTAQNLVLTYKNNGPQTSTAGGTVSTIIPDGFVIGTLPAGCSLEAGQQLTVSGTVYPGTLVTCDAGVVASGSSKPFTIPLTMPQTGTDGRFPVVATPPAALKDWNEANNSVLAPYQINEPYTDIGLTKTKNPSSGPVSPGAPITSSFSVSNGMNSTSAASYTPAQPLYVVDYMRPEEMDASYGVNGLANVTPGWECTVQRNVSPPTGIPAAFTTQVTCKTTGTGTVARGGSLPLSFQTRATAIVGQLNLSNHACTGITALGQLGVNAADAAQPADRSATNDCATAGTGLNLTDVINDTAWVNIRKDSSVDQITWHDDVADAPTLSGAAETVYWKILVSTPSTTDKPNQKTIPTLNLTDNVPGVLNTSVFKGQVRVLSAAAISGSAGAVSCPALGSGARNQTCTFSNVAPGTEIEVVLAVDRPLQSTSGGSDLTNTATLTSPNAVLSSLRADGLYSDSAAVKVLPRTDYRMTSKTVTPSGTVLIGEPISFTLTARNHGPDAAPQNDFHITDALPTGTATMAGATYEIIDVTVPSGSMLDCSASNKATGAISCVNSRGAIAAQTTETVTISARVKKPANLQVAAGGVVYPSVTNQASVASLGAVCQWLPGASTSCDDAASNSNNSADVTFEVRVPTIDLQQKKTQVYPNGRNTFVVGDQLRYRLSTFNLGPSQAENVEVRDRITAPAGFTATFDRIENVNTGAPVSGYVYKTDVDVTCSQQGAELVCLLNSVPALNRLDKEHMVAFDVLFTIAGDSSQPVLFNNIAYVCGDETTNYESQGKCSADAGDAGNNLEQVNDVLFPSADLEVASKTTVTAGPVDVGQPIRYDIVVRNALGSRVEKMRVTDTLPAGFEWVHDAAHPLTVTVNSGSAATLSGSVNTVASKPAAGTDNVCYLSAGPASITAMTQQQAVTCDLGGSFPSGSANTLTLTLWARTVPGVFTGAYAPTNHTNKASIEPGRDDNDEPTSVDLVPTNNEKTSTTQVQNASLGGRVFADDNDNGDQDSGDTGIAGVKVTLSGVDLYGNTVLLEATTDAAGDYQFTHLAPSDAAGYTITQTQPSGYAANGAPQ</sequence>
<dbReference type="SUPFAM" id="SSF117074">
    <property type="entry name" value="Hypothetical protein PA1324"/>
    <property type="match status" value="1"/>
</dbReference>
<evidence type="ECO:0000256" key="1">
    <source>
        <dbReference type="ARBA" id="ARBA00004613"/>
    </source>
</evidence>
<dbReference type="Gene3D" id="2.60.40.740">
    <property type="match status" value="1"/>
</dbReference>
<dbReference type="Pfam" id="PF01345">
    <property type="entry name" value="DUF11"/>
    <property type="match status" value="2"/>
</dbReference>
<evidence type="ECO:0000313" key="7">
    <source>
        <dbReference type="EMBL" id="MEA5668241.1"/>
    </source>
</evidence>
<evidence type="ECO:0000313" key="8">
    <source>
        <dbReference type="Proteomes" id="UP001301653"/>
    </source>
</evidence>
<organism evidence="7 8">
    <name type="scientific">Stenotrophomonas capsici</name>
    <dbReference type="NCBI Taxonomy" id="3110230"/>
    <lineage>
        <taxon>Bacteria</taxon>
        <taxon>Pseudomonadati</taxon>
        <taxon>Pseudomonadota</taxon>
        <taxon>Gammaproteobacteria</taxon>
        <taxon>Lysobacterales</taxon>
        <taxon>Lysobacteraceae</taxon>
        <taxon>Stenotrophomonas</taxon>
    </lineage>
</organism>
<dbReference type="EMBL" id="JAYFUH010000229">
    <property type="protein sequence ID" value="MEA5668241.1"/>
    <property type="molecule type" value="Genomic_DNA"/>
</dbReference>
<dbReference type="PANTHER" id="PTHR34819:SF3">
    <property type="entry name" value="CELL SURFACE PROTEIN"/>
    <property type="match status" value="1"/>
</dbReference>
<name>A0ABU5V4G2_9GAMM</name>
<dbReference type="RefSeq" id="WP_323438977.1">
    <property type="nucleotide sequence ID" value="NZ_JAYFUH010000229.1"/>
</dbReference>
<feature type="domain" description="DUF11" evidence="5">
    <location>
        <begin position="517"/>
        <end position="640"/>
    </location>
</feature>
<evidence type="ECO:0000256" key="2">
    <source>
        <dbReference type="ARBA" id="ARBA00022525"/>
    </source>
</evidence>
<comment type="caution">
    <text evidence="7">The sequence shown here is derived from an EMBL/GenBank/DDBJ whole genome shotgun (WGS) entry which is preliminary data.</text>
</comment>
<keyword evidence="8" id="KW-1185">Reference proteome</keyword>
<keyword evidence="2" id="KW-0964">Secreted</keyword>